<dbReference type="RefSeq" id="WP_128268794.1">
    <property type="nucleotide sequence ID" value="NZ_SAUW01000003.1"/>
</dbReference>
<dbReference type="AlphaFoldDB" id="A0A443J182"/>
<name>A0A443J182_9RHOB</name>
<reference evidence="1 2" key="1">
    <citation type="submission" date="2019-01" db="EMBL/GenBank/DDBJ databases">
        <title>Sinorhodobacter populi sp. nov. isolated from the symptomatic bark tissue of Populus euramericana canker.</title>
        <authorList>
            <person name="Xu G."/>
        </authorList>
    </citation>
    <scope>NUCLEOTIDE SEQUENCE [LARGE SCALE GENOMIC DNA]</scope>
    <source>
        <strain evidence="1 2">2D-5</strain>
    </source>
</reference>
<dbReference type="NCBIfam" id="TIGR01863">
    <property type="entry name" value="cas_Csd1"/>
    <property type="match status" value="1"/>
</dbReference>
<proteinExistence type="predicted"/>
<evidence type="ECO:0000313" key="1">
    <source>
        <dbReference type="EMBL" id="RWR14217.1"/>
    </source>
</evidence>
<comment type="caution">
    <text evidence="1">The sequence shown here is derived from an EMBL/GenBank/DDBJ whole genome shotgun (WGS) entry which is preliminary data.</text>
</comment>
<sequence length="604" mass="65389">MTILSALAGLYERMAQAGDAPRRGYSTERIGGEVVIDRDGNLVAINPKLVAEGKRTVAAPLAVPAAVKRSSGIAPNFLWDKTAYVLGVTAQKDEKGKPVLADGRPVAAQERRTADEHAAFVALHRERLAGTEDPGLLALLRFLDRWTWEDFAARACSPEVLDQNVVFRLDGEGGYLHDRPAAAQLLAGESAGEGVLCLVTGERAPAARLHPSIKGVMGAQSSGASLVSFNIGSKDIRGASSSYGKIQGDNAPTSEAAAFAYGTALNALLARSGPGPSRRALRIGDTTVVFWAETPDRSHDEEAEDWMAGLLDPPDDSESEADATLKLRATLEAVARGQKPDDPRFHPDTRVYVLGLAPNAARLSVRFWLPGTLGDFTRNLARFHEDMRLDPTAWKRLPAAWALLYETALQRKAENIPPLLGGELMRAVLDGTPYPRMLLSSVIGRIRADGIVNGARAAICKAYIQRNLKEEFPVSLDPDNTEPAYRLGRMFAVLEGIQQAALPGLNATIRDRYFAAASATPARVFPLLFKTATHHLSNLRKGDKDWLGRYFDDQMGKIWAGLSSDLPASLTLEDQGRFVAGYYHQKFTKKAAAEAVETTAGDME</sequence>
<dbReference type="Proteomes" id="UP000285710">
    <property type="component" value="Unassembled WGS sequence"/>
</dbReference>
<keyword evidence="2" id="KW-1185">Reference proteome</keyword>
<evidence type="ECO:0000313" key="2">
    <source>
        <dbReference type="Proteomes" id="UP000285710"/>
    </source>
</evidence>
<dbReference type="InterPro" id="IPR010144">
    <property type="entry name" value="CRISPR-assoc_prot_Csd1-typ"/>
</dbReference>
<gene>
    <name evidence="1" type="primary">cas8c</name>
    <name evidence="1" type="ORF">D2T33_03080</name>
</gene>
<accession>A0A443J182</accession>
<organism evidence="1 2">
    <name type="scientific">Paenirhodobacter populi</name>
    <dbReference type="NCBI Taxonomy" id="2306993"/>
    <lineage>
        <taxon>Bacteria</taxon>
        <taxon>Pseudomonadati</taxon>
        <taxon>Pseudomonadota</taxon>
        <taxon>Alphaproteobacteria</taxon>
        <taxon>Rhodobacterales</taxon>
        <taxon>Rhodobacter group</taxon>
        <taxon>Paenirhodobacter</taxon>
    </lineage>
</organism>
<reference evidence="1 2" key="2">
    <citation type="submission" date="2019-01" db="EMBL/GenBank/DDBJ databases">
        <authorList>
            <person name="Li Y."/>
        </authorList>
    </citation>
    <scope>NUCLEOTIDE SEQUENCE [LARGE SCALE GENOMIC DNA]</scope>
    <source>
        <strain evidence="1 2">2D-5</strain>
    </source>
</reference>
<dbReference type="Pfam" id="PF09709">
    <property type="entry name" value="Cas_Csd1"/>
    <property type="match status" value="1"/>
</dbReference>
<dbReference type="CDD" id="cd09757">
    <property type="entry name" value="Cas8c_I-C"/>
    <property type="match status" value="1"/>
</dbReference>
<dbReference type="EMBL" id="SAUW01000003">
    <property type="protein sequence ID" value="RWR14217.1"/>
    <property type="molecule type" value="Genomic_DNA"/>
</dbReference>
<protein>
    <submittedName>
        <fullName evidence="1">Type I-C CRISPR-associated protein Cas8c/Csd1</fullName>
    </submittedName>
</protein>